<keyword evidence="1" id="KW-1133">Transmembrane helix</keyword>
<gene>
    <name evidence="3" type="ORF">FC80_GL000891</name>
</gene>
<dbReference type="EMBL" id="AYZE01000014">
    <property type="protein sequence ID" value="KRM90897.1"/>
    <property type="molecule type" value="Genomic_DNA"/>
</dbReference>
<evidence type="ECO:0000313" key="4">
    <source>
        <dbReference type="Proteomes" id="UP000051131"/>
    </source>
</evidence>
<dbReference type="SUPFAM" id="SSF54403">
    <property type="entry name" value="Cystatin/monellin"/>
    <property type="match status" value="2"/>
</dbReference>
<proteinExistence type="predicted"/>
<dbReference type="AlphaFoldDB" id="A0A0R2CGV6"/>
<feature type="transmembrane region" description="Helical" evidence="1">
    <location>
        <begin position="14"/>
        <end position="34"/>
    </location>
</feature>
<name>A0A0R2CGV6_9LACO</name>
<accession>A0A0R2CGV6</accession>
<comment type="caution">
    <text evidence="3">The sequence shown here is derived from an EMBL/GenBank/DDBJ whole genome shotgun (WGS) entry which is preliminary data.</text>
</comment>
<sequence>MKRVKGYRSGVKKLFAIAFIVVVFFGVGIIYWQAQSPRETAEKNAISFARKHADLKSETAFYLFNRKQTYFTVAGTNTKNQKIFVIIAKKGGATKVLLQNKGISETGAIALAKKENPKKILKATLGLWSNNPVWEVTYLNNSGNLCYVLYNYKNGNMVKSIQNI</sequence>
<organism evidence="3 4">
    <name type="scientific">Liquorilactobacillus cacaonum DSM 21116</name>
    <dbReference type="NCBI Taxonomy" id="1423729"/>
    <lineage>
        <taxon>Bacteria</taxon>
        <taxon>Bacillati</taxon>
        <taxon>Bacillota</taxon>
        <taxon>Bacilli</taxon>
        <taxon>Lactobacillales</taxon>
        <taxon>Lactobacillaceae</taxon>
        <taxon>Liquorilactobacillus</taxon>
    </lineage>
</organism>
<dbReference type="Pfam" id="PF17881">
    <property type="entry name" value="TseB"/>
    <property type="match status" value="1"/>
</dbReference>
<evidence type="ECO:0000256" key="1">
    <source>
        <dbReference type="SAM" id="Phobius"/>
    </source>
</evidence>
<dbReference type="OrthoDB" id="2242521at2"/>
<dbReference type="InterPro" id="IPR046350">
    <property type="entry name" value="Cystatin_sf"/>
</dbReference>
<keyword evidence="4" id="KW-1185">Reference proteome</keyword>
<dbReference type="InterPro" id="IPR041401">
    <property type="entry name" value="TseB-like_dom"/>
</dbReference>
<dbReference type="STRING" id="1423729.FC80_GL000891"/>
<protein>
    <recommendedName>
        <fullName evidence="2">Cell wall elongation regulator TseB-like domain-containing protein</fullName>
    </recommendedName>
</protein>
<evidence type="ECO:0000259" key="2">
    <source>
        <dbReference type="Pfam" id="PF17881"/>
    </source>
</evidence>
<reference evidence="3 4" key="1">
    <citation type="journal article" date="2015" name="Genome Announc.">
        <title>Expanding the biotechnology potential of lactobacilli through comparative genomics of 213 strains and associated genera.</title>
        <authorList>
            <person name="Sun Z."/>
            <person name="Harris H.M."/>
            <person name="McCann A."/>
            <person name="Guo C."/>
            <person name="Argimon S."/>
            <person name="Zhang W."/>
            <person name="Yang X."/>
            <person name="Jeffery I.B."/>
            <person name="Cooney J.C."/>
            <person name="Kagawa T.F."/>
            <person name="Liu W."/>
            <person name="Song Y."/>
            <person name="Salvetti E."/>
            <person name="Wrobel A."/>
            <person name="Rasinkangas P."/>
            <person name="Parkhill J."/>
            <person name="Rea M.C."/>
            <person name="O'Sullivan O."/>
            <person name="Ritari J."/>
            <person name="Douillard F.P."/>
            <person name="Paul Ross R."/>
            <person name="Yang R."/>
            <person name="Briner A.E."/>
            <person name="Felis G.E."/>
            <person name="de Vos W.M."/>
            <person name="Barrangou R."/>
            <person name="Klaenhammer T.R."/>
            <person name="Caufield P.W."/>
            <person name="Cui Y."/>
            <person name="Zhang H."/>
            <person name="O'Toole P.W."/>
        </authorList>
    </citation>
    <scope>NUCLEOTIDE SEQUENCE [LARGE SCALE GENOMIC DNA]</scope>
    <source>
        <strain evidence="3 4">DSM 21116</strain>
    </source>
</reference>
<evidence type="ECO:0000313" key="3">
    <source>
        <dbReference type="EMBL" id="KRM90897.1"/>
    </source>
</evidence>
<dbReference type="RefSeq" id="WP_057829115.1">
    <property type="nucleotide sequence ID" value="NZ_AYZE01000014.1"/>
</dbReference>
<keyword evidence="1" id="KW-0472">Membrane</keyword>
<dbReference type="Gene3D" id="3.10.450.40">
    <property type="match status" value="2"/>
</dbReference>
<keyword evidence="1" id="KW-0812">Transmembrane</keyword>
<dbReference type="PATRIC" id="fig|1423729.3.peg.901"/>
<feature type="domain" description="Cell wall elongation regulator TseB-like" evidence="2">
    <location>
        <begin position="45"/>
        <end position="87"/>
    </location>
</feature>
<dbReference type="Proteomes" id="UP000051131">
    <property type="component" value="Unassembled WGS sequence"/>
</dbReference>